<protein>
    <submittedName>
        <fullName evidence="1">Uncharacterized protein</fullName>
    </submittedName>
</protein>
<comment type="caution">
    <text evidence="1">The sequence shown here is derived from an EMBL/GenBank/DDBJ whole genome shotgun (WGS) entry which is preliminary data.</text>
</comment>
<gene>
    <name evidence="1" type="ORF">AA0228_2937</name>
</gene>
<proteinExistence type="predicted"/>
<evidence type="ECO:0000313" key="2">
    <source>
        <dbReference type="Proteomes" id="UP001061070"/>
    </source>
</evidence>
<reference evidence="1" key="1">
    <citation type="submission" date="2013-04" db="EMBL/GenBank/DDBJ databases">
        <title>The genome sequencing project of 58 acetic acid bacteria.</title>
        <authorList>
            <person name="Okamoto-Kainuma A."/>
            <person name="Ishikawa M."/>
            <person name="Umino S."/>
            <person name="Koizumi Y."/>
            <person name="Shiwa Y."/>
            <person name="Yoshikawa H."/>
            <person name="Matsutani M."/>
            <person name="Matsushita K."/>
        </authorList>
    </citation>
    <scope>NUCLEOTIDE SEQUENCE</scope>
    <source>
        <strain evidence="1">NRIC 0228</strain>
    </source>
</reference>
<evidence type="ECO:0000313" key="1">
    <source>
        <dbReference type="EMBL" id="GBR17057.1"/>
    </source>
</evidence>
<keyword evidence="2" id="KW-1185">Reference proteome</keyword>
<dbReference type="Proteomes" id="UP001061070">
    <property type="component" value="Unassembled WGS sequence"/>
</dbReference>
<sequence length="53" mass="5750">MGNLPDETPDNLMWQARIGIHGHDIPYVLGDALIGEVQKTGIGCATKKTVQFV</sequence>
<organism evidence="1 2">
    <name type="scientific">Gluconobacter frateurii NRIC 0228</name>
    <dbReference type="NCBI Taxonomy" id="1307946"/>
    <lineage>
        <taxon>Bacteria</taxon>
        <taxon>Pseudomonadati</taxon>
        <taxon>Pseudomonadota</taxon>
        <taxon>Alphaproteobacteria</taxon>
        <taxon>Acetobacterales</taxon>
        <taxon>Acetobacteraceae</taxon>
        <taxon>Gluconobacter</taxon>
    </lineage>
</organism>
<accession>A0ABQ0QFE1</accession>
<name>A0ABQ0QFE1_9PROT</name>
<dbReference type="EMBL" id="BAQW01000013">
    <property type="protein sequence ID" value="GBR17057.1"/>
    <property type="molecule type" value="Genomic_DNA"/>
</dbReference>